<feature type="compositionally biased region" description="Basic and acidic residues" evidence="1">
    <location>
        <begin position="147"/>
        <end position="162"/>
    </location>
</feature>
<protein>
    <submittedName>
        <fullName evidence="2">Uncharacterized protein</fullName>
    </submittedName>
</protein>
<evidence type="ECO:0000313" key="3">
    <source>
        <dbReference type="Proteomes" id="UP000735302"/>
    </source>
</evidence>
<evidence type="ECO:0000256" key="1">
    <source>
        <dbReference type="SAM" id="MobiDB-lite"/>
    </source>
</evidence>
<organism evidence="2 3">
    <name type="scientific">Plakobranchus ocellatus</name>
    <dbReference type="NCBI Taxonomy" id="259542"/>
    <lineage>
        <taxon>Eukaryota</taxon>
        <taxon>Metazoa</taxon>
        <taxon>Spiralia</taxon>
        <taxon>Lophotrochozoa</taxon>
        <taxon>Mollusca</taxon>
        <taxon>Gastropoda</taxon>
        <taxon>Heterobranchia</taxon>
        <taxon>Euthyneura</taxon>
        <taxon>Panpulmonata</taxon>
        <taxon>Sacoglossa</taxon>
        <taxon>Placobranchoidea</taxon>
        <taxon>Plakobranchidae</taxon>
        <taxon>Plakobranchus</taxon>
    </lineage>
</organism>
<proteinExistence type="predicted"/>
<sequence length="235" mass="26457">MLSALRSLINAAQGISTVDQSDHGKEEPDEETGASKGPVEKCRRRKLCGTDLPPSGGYPKLQKMSDDSRHPKALLRNAAGENFVVLIRHLLAVTKLQKVCQMTADELLPHVRILTQLERQRQSLQKKAASRSWNLNGSILYQDSEDGDKLPDKYHKQRDDLKFSGPSTGQCTGGQTRTRDRRGLAGFQPPQSSGLEPATKGAFQIGLAIHRRQRLRERKEDWQRGRDVERTMYFL</sequence>
<feature type="region of interest" description="Disordered" evidence="1">
    <location>
        <begin position="16"/>
        <end position="68"/>
    </location>
</feature>
<name>A0AAV3Z7G6_9GAST</name>
<feature type="region of interest" description="Disordered" evidence="1">
    <location>
        <begin position="144"/>
        <end position="198"/>
    </location>
</feature>
<reference evidence="2 3" key="1">
    <citation type="journal article" date="2021" name="Elife">
        <title>Chloroplast acquisition without the gene transfer in kleptoplastic sea slugs, Plakobranchus ocellatus.</title>
        <authorList>
            <person name="Maeda T."/>
            <person name="Takahashi S."/>
            <person name="Yoshida T."/>
            <person name="Shimamura S."/>
            <person name="Takaki Y."/>
            <person name="Nagai Y."/>
            <person name="Toyoda A."/>
            <person name="Suzuki Y."/>
            <person name="Arimoto A."/>
            <person name="Ishii H."/>
            <person name="Satoh N."/>
            <person name="Nishiyama T."/>
            <person name="Hasebe M."/>
            <person name="Maruyama T."/>
            <person name="Minagawa J."/>
            <person name="Obokata J."/>
            <person name="Shigenobu S."/>
        </authorList>
    </citation>
    <scope>NUCLEOTIDE SEQUENCE [LARGE SCALE GENOMIC DNA]</scope>
</reference>
<dbReference type="Proteomes" id="UP000735302">
    <property type="component" value="Unassembled WGS sequence"/>
</dbReference>
<gene>
    <name evidence="2" type="ORF">PoB_001695200</name>
</gene>
<dbReference type="AlphaFoldDB" id="A0AAV3Z7G6"/>
<accession>A0AAV3Z7G6</accession>
<evidence type="ECO:0000313" key="2">
    <source>
        <dbReference type="EMBL" id="GFN90446.1"/>
    </source>
</evidence>
<comment type="caution">
    <text evidence="2">The sequence shown here is derived from an EMBL/GenBank/DDBJ whole genome shotgun (WGS) entry which is preliminary data.</text>
</comment>
<keyword evidence="3" id="KW-1185">Reference proteome</keyword>
<dbReference type="EMBL" id="BLXT01002034">
    <property type="protein sequence ID" value="GFN90446.1"/>
    <property type="molecule type" value="Genomic_DNA"/>
</dbReference>